<dbReference type="InterPro" id="IPR048960">
    <property type="entry name" value="POLQ-like_helical"/>
</dbReference>
<dbReference type="Pfam" id="PF00271">
    <property type="entry name" value="Helicase_C"/>
    <property type="match status" value="1"/>
</dbReference>
<protein>
    <recommendedName>
        <fullName evidence="15">Helicase POLQ-like</fullName>
    </recommendedName>
</protein>
<dbReference type="InterPro" id="IPR050474">
    <property type="entry name" value="Hel308_SKI2-like"/>
</dbReference>
<dbReference type="OrthoDB" id="2320933at2759"/>
<evidence type="ECO:0000256" key="1">
    <source>
        <dbReference type="ARBA" id="ARBA00004123"/>
    </source>
</evidence>
<evidence type="ECO:0000313" key="13">
    <source>
        <dbReference type="EMBL" id="CAD7274809.1"/>
    </source>
</evidence>
<dbReference type="Pfam" id="PF00270">
    <property type="entry name" value="DEAD"/>
    <property type="match status" value="1"/>
</dbReference>
<dbReference type="Proteomes" id="UP000678499">
    <property type="component" value="Unassembled WGS sequence"/>
</dbReference>
<evidence type="ECO:0000256" key="5">
    <source>
        <dbReference type="ARBA" id="ARBA00022806"/>
    </source>
</evidence>
<dbReference type="CDD" id="cd18026">
    <property type="entry name" value="DEXHc_POLQ-like"/>
    <property type="match status" value="1"/>
</dbReference>
<dbReference type="Gene3D" id="3.40.50.300">
    <property type="entry name" value="P-loop containing nucleotide triphosphate hydrolases"/>
    <property type="match status" value="2"/>
</dbReference>
<keyword evidence="7" id="KW-0234">DNA repair</keyword>
<keyword evidence="5" id="KW-0347">Helicase</keyword>
<dbReference type="SUPFAM" id="SSF158702">
    <property type="entry name" value="Sec63 N-terminal domain-like"/>
    <property type="match status" value="1"/>
</dbReference>
<organism evidence="13">
    <name type="scientific">Notodromas monacha</name>
    <dbReference type="NCBI Taxonomy" id="399045"/>
    <lineage>
        <taxon>Eukaryota</taxon>
        <taxon>Metazoa</taxon>
        <taxon>Ecdysozoa</taxon>
        <taxon>Arthropoda</taxon>
        <taxon>Crustacea</taxon>
        <taxon>Oligostraca</taxon>
        <taxon>Ostracoda</taxon>
        <taxon>Podocopa</taxon>
        <taxon>Podocopida</taxon>
        <taxon>Cypridocopina</taxon>
        <taxon>Cypridoidea</taxon>
        <taxon>Cyprididae</taxon>
        <taxon>Notodromas</taxon>
    </lineage>
</organism>
<evidence type="ECO:0000256" key="8">
    <source>
        <dbReference type="ARBA" id="ARBA00023242"/>
    </source>
</evidence>
<evidence type="ECO:0000313" key="14">
    <source>
        <dbReference type="Proteomes" id="UP000678499"/>
    </source>
</evidence>
<evidence type="ECO:0000256" key="10">
    <source>
        <dbReference type="SAM" id="MobiDB-lite"/>
    </source>
</evidence>
<dbReference type="GO" id="GO:0016787">
    <property type="term" value="F:hydrolase activity"/>
    <property type="evidence" value="ECO:0007669"/>
    <property type="project" value="UniProtKB-KW"/>
</dbReference>
<evidence type="ECO:0000256" key="2">
    <source>
        <dbReference type="ARBA" id="ARBA00022741"/>
    </source>
</evidence>
<dbReference type="InterPro" id="IPR027417">
    <property type="entry name" value="P-loop_NTPase"/>
</dbReference>
<dbReference type="FunFam" id="3.40.50.300:FF:000813">
    <property type="entry name" value="helicase POLQ-like isoform X1"/>
    <property type="match status" value="1"/>
</dbReference>
<keyword evidence="4" id="KW-0378">Hydrolase</keyword>
<feature type="domain" description="Helicase ATP-binding" evidence="11">
    <location>
        <begin position="231"/>
        <end position="403"/>
    </location>
</feature>
<comment type="catalytic activity">
    <reaction evidence="9">
        <text>ATP + H2O = ADP + phosphate + H(+)</text>
        <dbReference type="Rhea" id="RHEA:13065"/>
        <dbReference type="ChEBI" id="CHEBI:15377"/>
        <dbReference type="ChEBI" id="CHEBI:15378"/>
        <dbReference type="ChEBI" id="CHEBI:30616"/>
        <dbReference type="ChEBI" id="CHEBI:43474"/>
        <dbReference type="ChEBI" id="CHEBI:456216"/>
        <dbReference type="EC" id="5.6.2.4"/>
    </reaction>
</comment>
<evidence type="ECO:0000256" key="6">
    <source>
        <dbReference type="ARBA" id="ARBA00022840"/>
    </source>
</evidence>
<dbReference type="EMBL" id="CAJPEX010000304">
    <property type="protein sequence ID" value="CAG0914961.1"/>
    <property type="molecule type" value="Genomic_DNA"/>
</dbReference>
<evidence type="ECO:0000256" key="4">
    <source>
        <dbReference type="ARBA" id="ARBA00022801"/>
    </source>
</evidence>
<dbReference type="CDD" id="cd18795">
    <property type="entry name" value="SF2_C_Ski2"/>
    <property type="match status" value="1"/>
</dbReference>
<accession>A0A7R9BIY4</accession>
<feature type="domain" description="Helicase C-terminal" evidence="12">
    <location>
        <begin position="450"/>
        <end position="637"/>
    </location>
</feature>
<dbReference type="SMART" id="SM00487">
    <property type="entry name" value="DEXDc"/>
    <property type="match status" value="1"/>
</dbReference>
<reference evidence="13" key="1">
    <citation type="submission" date="2020-11" db="EMBL/GenBank/DDBJ databases">
        <authorList>
            <person name="Tran Van P."/>
        </authorList>
    </citation>
    <scope>NUCLEOTIDE SEQUENCE</scope>
</reference>
<name>A0A7R9BIY4_9CRUS</name>
<dbReference type="GO" id="GO:0006302">
    <property type="term" value="P:double-strand break repair"/>
    <property type="evidence" value="ECO:0007669"/>
    <property type="project" value="UniProtKB-ARBA"/>
</dbReference>
<dbReference type="Gene3D" id="1.10.3380.20">
    <property type="match status" value="1"/>
</dbReference>
<dbReference type="Pfam" id="PF21099">
    <property type="entry name" value="POLQ_helical"/>
    <property type="match status" value="1"/>
</dbReference>
<dbReference type="PROSITE" id="PS51194">
    <property type="entry name" value="HELICASE_CTER"/>
    <property type="match status" value="1"/>
</dbReference>
<dbReference type="GO" id="GO:0003676">
    <property type="term" value="F:nucleic acid binding"/>
    <property type="evidence" value="ECO:0007669"/>
    <property type="project" value="InterPro"/>
</dbReference>
<dbReference type="PANTHER" id="PTHR47961:SF12">
    <property type="entry name" value="HELICASE POLQ-LIKE"/>
    <property type="match status" value="1"/>
</dbReference>
<dbReference type="PANTHER" id="PTHR47961">
    <property type="entry name" value="DNA POLYMERASE THETA, PUTATIVE (AFU_ORTHOLOGUE AFUA_1G05260)-RELATED"/>
    <property type="match status" value="1"/>
</dbReference>
<gene>
    <name evidence="13" type="ORF">NMOB1V02_LOCUS2630</name>
</gene>
<feature type="compositionally biased region" description="Polar residues" evidence="10">
    <location>
        <begin position="71"/>
        <end position="85"/>
    </location>
</feature>
<sequence length="1005" mass="112116">MVAETDDEYVPGSPVLTQPRTPHRRCTRRSASKRLDAEQNFDCIPSSPGSQCRPRRFSSLRKKRKSSDGSLNNTSLTFGQSSKTVMQITPRSTEEILSAGLDILEDFNFKTPVSDARKIVQQLPKRLKVDNVEVSLSCDLFSDQPNEVQVQENMCYQSGQFDAMLMERFHRNAQTILTCDSIDSTTDSVDPLAFSGVQGRFFGLPSVVRAILETERGIRDLYDWQKELLQSAEVDRNENVLLSLPTSGGKTLFAEIMLLRCLVNKKKNCIFIVPYVSLVQEKVRGLTIFGITLDFLVEEYAGSRGTLPPQQRKLRNTVYVATIEKASGIVHHLLKENRLGELGLVVVDEVHMLGESGRGATLEALLTKLLFSAPGLQIVGMSATIGNLEELGKFLRAFVFRQKFRPVELREYVVVGSEVYAPCMEERKLTHARTLYPKYSSERMKEDPNLIGHLVLEVVPQNSVLVFCATRLNCENVAKLIIKAFPKQQVLAHRKEEKQALLNTLSSDGGGRICDILKLTLPYGVAYHHSGLTDDERRLLEEAFLNGVICVICCTSTLAAGVNLPAKRVILRSPFVGREFLTKSRYKQMAGRAGRAGFDVEGESYIVCDTSTTSKVLKLFDGPAENAMSSLNFNDGYPLRSFLLSCVVEKLATCPAKLLEVVKCSLWASQVEEQAWKTSFQSAFHWLIDQGLLKLGNVQTQIEIDGTSAETELTASELGKAAIKGNISLDLAQQLYKDLQRGLDALVLNTPLHLLYLLTPYEIAVDVNPDRNILYDMYHKCNQHDIRVFDFLGISALIVQRFMNGRNFRHDVLFKIKRLYCALMLLMLWIQGEQMAASKNVGLEDGSDAVWRVAATFRVDRGRVQNLVSRAAGFGSNIVHFVEDLEPLRSYADLLPPFVEKIGNCSTMELLPLLQLPAVKRARARLLFDSGYKNLSDVARATAPDLVKAVGKLSTKSAKEMILSARMVLTQDAFNLQEMAQTALESVQQFTAVAKPTNNGPSRMI</sequence>
<evidence type="ECO:0000256" key="9">
    <source>
        <dbReference type="ARBA" id="ARBA00048988"/>
    </source>
</evidence>
<evidence type="ECO:0000256" key="7">
    <source>
        <dbReference type="ARBA" id="ARBA00023204"/>
    </source>
</evidence>
<feature type="compositionally biased region" description="Basic residues" evidence="10">
    <location>
        <begin position="21"/>
        <end position="32"/>
    </location>
</feature>
<dbReference type="GO" id="GO:0005634">
    <property type="term" value="C:nucleus"/>
    <property type="evidence" value="ECO:0007669"/>
    <property type="project" value="UniProtKB-SubCell"/>
</dbReference>
<evidence type="ECO:0000259" key="12">
    <source>
        <dbReference type="PROSITE" id="PS51194"/>
    </source>
</evidence>
<keyword evidence="8" id="KW-0539">Nucleus</keyword>
<dbReference type="Pfam" id="PF20470">
    <property type="entry name" value="HTH_61"/>
    <property type="match status" value="1"/>
</dbReference>
<comment type="subcellular location">
    <subcellularLocation>
        <location evidence="1">Nucleus</location>
    </subcellularLocation>
</comment>
<evidence type="ECO:0000259" key="11">
    <source>
        <dbReference type="PROSITE" id="PS51192"/>
    </source>
</evidence>
<keyword evidence="3" id="KW-0227">DNA damage</keyword>
<keyword evidence="2" id="KW-0547">Nucleotide-binding</keyword>
<dbReference type="AlphaFoldDB" id="A0A7R9BIY4"/>
<dbReference type="InterPro" id="IPR014001">
    <property type="entry name" value="Helicase_ATP-bd"/>
</dbReference>
<feature type="compositionally biased region" description="Basic residues" evidence="10">
    <location>
        <begin position="53"/>
        <end position="65"/>
    </location>
</feature>
<dbReference type="InterPro" id="IPR046931">
    <property type="entry name" value="HTH_61"/>
</dbReference>
<dbReference type="PROSITE" id="PS51192">
    <property type="entry name" value="HELICASE_ATP_BIND_1"/>
    <property type="match status" value="1"/>
</dbReference>
<evidence type="ECO:0000256" key="3">
    <source>
        <dbReference type="ARBA" id="ARBA00022763"/>
    </source>
</evidence>
<evidence type="ECO:0008006" key="15">
    <source>
        <dbReference type="Google" id="ProtNLM"/>
    </source>
</evidence>
<dbReference type="GO" id="GO:0005524">
    <property type="term" value="F:ATP binding"/>
    <property type="evidence" value="ECO:0007669"/>
    <property type="project" value="UniProtKB-KW"/>
</dbReference>
<keyword evidence="14" id="KW-1185">Reference proteome</keyword>
<keyword evidence="6" id="KW-0067">ATP-binding</keyword>
<dbReference type="EMBL" id="OA882341">
    <property type="protein sequence ID" value="CAD7274809.1"/>
    <property type="molecule type" value="Genomic_DNA"/>
</dbReference>
<dbReference type="SMART" id="SM00490">
    <property type="entry name" value="HELICc"/>
    <property type="match status" value="1"/>
</dbReference>
<proteinExistence type="predicted"/>
<dbReference type="SUPFAM" id="SSF52540">
    <property type="entry name" value="P-loop containing nucleoside triphosphate hydrolases"/>
    <property type="match status" value="1"/>
</dbReference>
<dbReference type="InterPro" id="IPR011545">
    <property type="entry name" value="DEAD/DEAH_box_helicase_dom"/>
</dbReference>
<dbReference type="InterPro" id="IPR001650">
    <property type="entry name" value="Helicase_C-like"/>
</dbReference>
<feature type="region of interest" description="Disordered" evidence="10">
    <location>
        <begin position="1"/>
        <end position="85"/>
    </location>
</feature>
<dbReference type="GO" id="GO:0043138">
    <property type="term" value="F:3'-5' DNA helicase activity"/>
    <property type="evidence" value="ECO:0007669"/>
    <property type="project" value="UniProtKB-EC"/>
</dbReference>